<reference evidence="1" key="1">
    <citation type="journal article" date="2015" name="Nature">
        <title>Complex archaea that bridge the gap between prokaryotes and eukaryotes.</title>
        <authorList>
            <person name="Spang A."/>
            <person name="Saw J.H."/>
            <person name="Jorgensen S.L."/>
            <person name="Zaremba-Niedzwiedzka K."/>
            <person name="Martijn J."/>
            <person name="Lind A.E."/>
            <person name="van Eijk R."/>
            <person name="Schleper C."/>
            <person name="Guy L."/>
            <person name="Ettema T.J."/>
        </authorList>
    </citation>
    <scope>NUCLEOTIDE SEQUENCE</scope>
</reference>
<gene>
    <name evidence="1" type="ORF">LCGC14_2445440</name>
</gene>
<dbReference type="AlphaFoldDB" id="A0A0F9EBJ4"/>
<proteinExistence type="predicted"/>
<evidence type="ECO:0000313" key="1">
    <source>
        <dbReference type="EMBL" id="KKL21438.1"/>
    </source>
</evidence>
<comment type="caution">
    <text evidence="1">The sequence shown here is derived from an EMBL/GenBank/DDBJ whole genome shotgun (WGS) entry which is preliminary data.</text>
</comment>
<accession>A0A0F9EBJ4</accession>
<name>A0A0F9EBJ4_9ZZZZ</name>
<sequence length="327" mass="37608">MKNSEEYFKVFDIFAYKEDNIQKNYKLSGTYDFVEQPTPQYPTINYGTTTLGNPRDAHDTDLNYWDISSENNKVEIDFLFDNLGDISNLGKLDIVLEATSFEIDLETNTDFSYFNYQVGNFQQLTVDEVDGNKFTITLPNTEFSTLFEPQTSLNKILLKILVTDTNSFVLSIDSLAIKGLEEWSLNHDLYKASFKFKPTFTTGGVARFFVKEGVSIDLNLATPQYNSGQEYTVSFYYDTTPQTWYVYIDQNLDHTVFDPSPIDLSPRVETHFPLETEGIEVIEMNSIYYKKIKTEADFEDYKTLVSAYHVGLFTDGVFLDNIDAFLT</sequence>
<organism evidence="1">
    <name type="scientific">marine sediment metagenome</name>
    <dbReference type="NCBI Taxonomy" id="412755"/>
    <lineage>
        <taxon>unclassified sequences</taxon>
        <taxon>metagenomes</taxon>
        <taxon>ecological metagenomes</taxon>
    </lineage>
</organism>
<protein>
    <submittedName>
        <fullName evidence="1">Uncharacterized protein</fullName>
    </submittedName>
</protein>
<dbReference type="EMBL" id="LAZR01037731">
    <property type="protein sequence ID" value="KKL21438.1"/>
    <property type="molecule type" value="Genomic_DNA"/>
</dbReference>
<feature type="non-terminal residue" evidence="1">
    <location>
        <position position="327"/>
    </location>
</feature>